<organism evidence="1 2">
    <name type="scientific">Armillaria novae-zelandiae</name>
    <dbReference type="NCBI Taxonomy" id="153914"/>
    <lineage>
        <taxon>Eukaryota</taxon>
        <taxon>Fungi</taxon>
        <taxon>Dikarya</taxon>
        <taxon>Basidiomycota</taxon>
        <taxon>Agaricomycotina</taxon>
        <taxon>Agaricomycetes</taxon>
        <taxon>Agaricomycetidae</taxon>
        <taxon>Agaricales</taxon>
        <taxon>Marasmiineae</taxon>
        <taxon>Physalacriaceae</taxon>
        <taxon>Armillaria</taxon>
    </lineage>
</organism>
<dbReference type="EMBL" id="JAUEPR010000004">
    <property type="protein sequence ID" value="KAK0486417.1"/>
    <property type="molecule type" value="Genomic_DNA"/>
</dbReference>
<dbReference type="AlphaFoldDB" id="A0AA39UEP1"/>
<reference evidence="1" key="1">
    <citation type="submission" date="2023-06" db="EMBL/GenBank/DDBJ databases">
        <authorList>
            <consortium name="Lawrence Berkeley National Laboratory"/>
            <person name="Ahrendt S."/>
            <person name="Sahu N."/>
            <person name="Indic B."/>
            <person name="Wong-Bajracharya J."/>
            <person name="Merenyi Z."/>
            <person name="Ke H.-M."/>
            <person name="Monk M."/>
            <person name="Kocsube S."/>
            <person name="Drula E."/>
            <person name="Lipzen A."/>
            <person name="Balint B."/>
            <person name="Henrissat B."/>
            <person name="Andreopoulos B."/>
            <person name="Martin F.M."/>
            <person name="Harder C.B."/>
            <person name="Rigling D."/>
            <person name="Ford K.L."/>
            <person name="Foster G.D."/>
            <person name="Pangilinan J."/>
            <person name="Papanicolaou A."/>
            <person name="Barry K."/>
            <person name="LaButti K."/>
            <person name="Viragh M."/>
            <person name="Koriabine M."/>
            <person name="Yan M."/>
            <person name="Riley R."/>
            <person name="Champramary S."/>
            <person name="Plett K.L."/>
            <person name="Tsai I.J."/>
            <person name="Slot J."/>
            <person name="Sipos G."/>
            <person name="Plett J."/>
            <person name="Nagy L.G."/>
            <person name="Grigoriev I.V."/>
        </authorList>
    </citation>
    <scope>NUCLEOTIDE SEQUENCE</scope>
    <source>
        <strain evidence="1">ICMP 16352</strain>
    </source>
</reference>
<evidence type="ECO:0000313" key="2">
    <source>
        <dbReference type="Proteomes" id="UP001175227"/>
    </source>
</evidence>
<gene>
    <name evidence="1" type="ORF">IW261DRAFT_1455404</name>
</gene>
<proteinExistence type="predicted"/>
<evidence type="ECO:0000313" key="1">
    <source>
        <dbReference type="EMBL" id="KAK0486417.1"/>
    </source>
</evidence>
<sequence length="278" mass="31175">MTTPLPQELIDLIVDELQDDHAALKCMSLTHRAFCPRTRFHLFRRVEVFDDEREQRFAALCRDSPDIVPFVVSLETAYCYFDDEDSGIPFPFLPSLNQIIVSSATDFPFQVPLALSSSKKSYVSAIFWELEVAGLSKILEIIGGSSELQHLTLMHLSAETKPLTCAEYEDYLLEGRPLCPESFAIGYSFPGLSDLLLPQTIISFERLRDFAVSVICDSDVIFAVAVTSLSLETLQNLRLQFEICECSPLSSLLLYNCKPSQRLSHLAGGLYLVAHPCH</sequence>
<keyword evidence="2" id="KW-1185">Reference proteome</keyword>
<comment type="caution">
    <text evidence="1">The sequence shown here is derived from an EMBL/GenBank/DDBJ whole genome shotgun (WGS) entry which is preliminary data.</text>
</comment>
<dbReference type="Proteomes" id="UP001175227">
    <property type="component" value="Unassembled WGS sequence"/>
</dbReference>
<accession>A0AA39UEP1</accession>
<protein>
    <submittedName>
        <fullName evidence="1">Uncharacterized protein</fullName>
    </submittedName>
</protein>
<name>A0AA39UEP1_9AGAR</name>